<name>A0A426RJP8_9FLAO</name>
<keyword evidence="2" id="KW-1185">Reference proteome</keyword>
<dbReference type="RefSeq" id="WP_125221048.1">
    <property type="nucleotide sequence ID" value="NZ_QUSX01000001.1"/>
</dbReference>
<dbReference type="AlphaFoldDB" id="A0A426RJP8"/>
<reference evidence="2" key="2">
    <citation type="submission" date="2018-12" db="EMBL/GenBank/DDBJ databases">
        <title>Maribacter lutimaris sp. nov., isolated from marine sediment.</title>
        <authorList>
            <person name="Kim K.K."/>
        </authorList>
    </citation>
    <scope>NUCLEOTIDE SEQUENCE [LARGE SCALE GENOMIC DNA]</scope>
    <source>
        <strain evidence="2">PoM-212</strain>
    </source>
</reference>
<organism evidence="1 2">
    <name type="scientific">Maribacter algicola</name>
    <dbReference type="NCBI Taxonomy" id="2498892"/>
    <lineage>
        <taxon>Bacteria</taxon>
        <taxon>Pseudomonadati</taxon>
        <taxon>Bacteroidota</taxon>
        <taxon>Flavobacteriia</taxon>
        <taxon>Flavobacteriales</taxon>
        <taxon>Flavobacteriaceae</taxon>
        <taxon>Maribacter</taxon>
    </lineage>
</organism>
<dbReference type="Proteomes" id="UP000286990">
    <property type="component" value="Unassembled WGS sequence"/>
</dbReference>
<evidence type="ECO:0008006" key="3">
    <source>
        <dbReference type="Google" id="ProtNLM"/>
    </source>
</evidence>
<comment type="caution">
    <text evidence="1">The sequence shown here is derived from an EMBL/GenBank/DDBJ whole genome shotgun (WGS) entry which is preliminary data.</text>
</comment>
<protein>
    <recommendedName>
        <fullName evidence="3">Methane oxygenase PmoA</fullName>
    </recommendedName>
</protein>
<dbReference type="InterPro" id="IPR029475">
    <property type="entry name" value="DUF6807"/>
</dbReference>
<dbReference type="OrthoDB" id="2540540at2"/>
<proteinExistence type="predicted"/>
<sequence>MYKTILFLSVLLMHWGSLFSQKVTLQVTENNAVFLEGKDSVLVYQKEPKSFKGMYERANYIHPLFSLEGVPNTEDFPQDHLHHRGIFWAWHQLYLNDTKYGDGWEIRDFEWDVVSTSKIRENSMAVTLKSEVIWKSATAINDTYETRPLVKEINWITVYPKASNYRAIDIKIQLYPLFDTILIGGSDDEKGYGGFSARVQLSEDVLFKDSEGNITPQNTPVQGYNWIDIVSKVAQKEAPFGLTIIPLKDNLDYPNPWILRSKQSMQNAVYPYPGSLPVPLSSEIPLILNYRLVVHDGAIDTDTLFGIQKKYFNSMD</sequence>
<dbReference type="EMBL" id="QUSX01000001">
    <property type="protein sequence ID" value="RRQ49215.1"/>
    <property type="molecule type" value="Genomic_DNA"/>
</dbReference>
<reference evidence="2" key="1">
    <citation type="submission" date="2018-08" db="EMBL/GenBank/DDBJ databases">
        <authorList>
            <person name="Khan S.A."/>
            <person name="J S.E."/>
        </authorList>
    </citation>
    <scope>NUCLEOTIDE SEQUENCE [LARGE SCALE GENOMIC DNA]</scope>
    <source>
        <strain evidence="2">PoM-212</strain>
    </source>
</reference>
<gene>
    <name evidence="1" type="ORF">DZC72_00875</name>
</gene>
<dbReference type="Pfam" id="PF14100">
    <property type="entry name" value="DUF6807"/>
    <property type="match status" value="1"/>
</dbReference>
<evidence type="ECO:0000313" key="2">
    <source>
        <dbReference type="Proteomes" id="UP000286990"/>
    </source>
</evidence>
<evidence type="ECO:0000313" key="1">
    <source>
        <dbReference type="EMBL" id="RRQ49215.1"/>
    </source>
</evidence>
<accession>A0A426RJP8</accession>